<proteinExistence type="predicted"/>
<reference evidence="1 2" key="1">
    <citation type="journal article" date="2012" name="MBio">
        <title>De novo assembly of the Pneumocystis jirovecii genome from a single bronchoalveolar lavage fluid specimen from a patient.</title>
        <authorList>
            <person name="Cisse O.H."/>
            <person name="Pagni M."/>
            <person name="Hauser P.M."/>
        </authorList>
    </citation>
    <scope>NUCLEOTIDE SEQUENCE [LARGE SCALE GENOMIC DNA]</scope>
    <source>
        <strain evidence="1 2">SE8</strain>
    </source>
</reference>
<protein>
    <submittedName>
        <fullName evidence="1">Uncharacterized protein</fullName>
    </submittedName>
</protein>
<organism evidence="2">
    <name type="scientific">Pneumocystis jirovecii</name>
    <name type="common">Human pneumocystis pneumonia agent</name>
    <dbReference type="NCBI Taxonomy" id="42068"/>
    <lineage>
        <taxon>Eukaryota</taxon>
        <taxon>Fungi</taxon>
        <taxon>Dikarya</taxon>
        <taxon>Ascomycota</taxon>
        <taxon>Taphrinomycotina</taxon>
        <taxon>Pneumocystomycetes</taxon>
        <taxon>Pneumocystaceae</taxon>
        <taxon>Pneumocystis</taxon>
    </lineage>
</organism>
<dbReference type="Pfam" id="PF10294">
    <property type="entry name" value="Methyltransf_16"/>
    <property type="match status" value="1"/>
</dbReference>
<dbReference type="EMBL" id="CAKM01000268">
    <property type="protein sequence ID" value="CCJ30818.1"/>
    <property type="molecule type" value="Genomic_DNA"/>
</dbReference>
<dbReference type="VEuPathDB" id="FungiDB:PNEJI1_002104"/>
<dbReference type="FunCoup" id="L0PEM7">
    <property type="interactions" value="59"/>
</dbReference>
<comment type="caution">
    <text evidence="1">The sequence shown here is derived from an EMBL/GenBank/DDBJ whole genome shotgun (WGS) entry which is preliminary data.</text>
</comment>
<sequence length="269" mass="31241">MRPGKDIVEEVDIDEHCAVEFSNLNKIEKKGLGHYSLTSCKVVLSVLGKQITIRQNPNMLYSRKGETGSIVWRASVVCLEYLLSQEWFIDDLENYQVVELGTGISGIAAIMLGDRVDKYIATDMEHILKYLDKNIHENIISKPDVKRKQPGIKKTNMSIMELNWAEHPKTYLKNLRDLLNGSSKNLCILAFDTIYNPHVTTHFVNTLISIFKHFYQEYEDLVAIICQELRCYDTLYDFLEKMQSSFYIQTILDQQLQKGYQIYIARLRQ</sequence>
<dbReference type="InterPro" id="IPR029063">
    <property type="entry name" value="SAM-dependent_MTases_sf"/>
</dbReference>
<evidence type="ECO:0000313" key="1">
    <source>
        <dbReference type="EMBL" id="CCJ30818.1"/>
    </source>
</evidence>
<dbReference type="STRING" id="1209962.L0PEM7"/>
<dbReference type="PANTHER" id="PTHR14614">
    <property type="entry name" value="HEPATOCELLULAR CARCINOMA-ASSOCIATED ANTIGEN"/>
    <property type="match status" value="1"/>
</dbReference>
<dbReference type="Gene3D" id="3.40.50.150">
    <property type="entry name" value="Vaccinia Virus protein VP39"/>
    <property type="match status" value="1"/>
</dbReference>
<name>L0PEM7_PNEJI</name>
<gene>
    <name evidence="1" type="ORF">PNEJI1_002104</name>
</gene>
<dbReference type="InterPro" id="IPR019410">
    <property type="entry name" value="Methyltransf_16"/>
</dbReference>
<dbReference type="InParanoid" id="L0PEM7"/>
<accession>L0PEM7</accession>
<dbReference type="GO" id="GO:0008757">
    <property type="term" value="F:S-adenosylmethionine-dependent methyltransferase activity"/>
    <property type="evidence" value="ECO:0007669"/>
    <property type="project" value="UniProtKB-ARBA"/>
</dbReference>
<dbReference type="Proteomes" id="UP000010422">
    <property type="component" value="Unassembled WGS sequence"/>
</dbReference>
<evidence type="ECO:0000313" key="2">
    <source>
        <dbReference type="Proteomes" id="UP000010422"/>
    </source>
</evidence>
<dbReference type="AlphaFoldDB" id="L0PEM7"/>